<name>A0A8D8ZDJ7_9HEMI</name>
<reference evidence="1" key="1">
    <citation type="submission" date="2021-05" db="EMBL/GenBank/DDBJ databases">
        <authorList>
            <person name="Alioto T."/>
            <person name="Alioto T."/>
            <person name="Gomez Garrido J."/>
        </authorList>
    </citation>
    <scope>NUCLEOTIDE SEQUENCE</scope>
</reference>
<organism evidence="1">
    <name type="scientific">Cacopsylla melanoneura</name>
    <dbReference type="NCBI Taxonomy" id="428564"/>
    <lineage>
        <taxon>Eukaryota</taxon>
        <taxon>Metazoa</taxon>
        <taxon>Ecdysozoa</taxon>
        <taxon>Arthropoda</taxon>
        <taxon>Hexapoda</taxon>
        <taxon>Insecta</taxon>
        <taxon>Pterygota</taxon>
        <taxon>Neoptera</taxon>
        <taxon>Paraneoptera</taxon>
        <taxon>Hemiptera</taxon>
        <taxon>Sternorrhyncha</taxon>
        <taxon>Psylloidea</taxon>
        <taxon>Psyllidae</taxon>
        <taxon>Psyllinae</taxon>
        <taxon>Cacopsylla</taxon>
    </lineage>
</organism>
<sequence length="106" mass="12673">MKYNRVMATNTAEIQRNSKSTAWNFSQLFLCTQFFGENPTLSYNVLFHFHLLSFHYSILMKHEALKQCAFYYFILMKHLNNVHLLFEENTSGEVCLLTFLKRMYNV</sequence>
<evidence type="ECO:0000313" key="1">
    <source>
        <dbReference type="EMBL" id="CAG6745397.1"/>
    </source>
</evidence>
<proteinExistence type="predicted"/>
<dbReference type="EMBL" id="HBUF01493559">
    <property type="protein sequence ID" value="CAG6745397.1"/>
    <property type="molecule type" value="Transcribed_RNA"/>
</dbReference>
<accession>A0A8D8ZDJ7</accession>
<protein>
    <submittedName>
        <fullName evidence="1">Uncharacterized protein</fullName>
    </submittedName>
</protein>
<dbReference type="AlphaFoldDB" id="A0A8D8ZDJ7"/>